<dbReference type="EMBL" id="CAAALY010254797">
    <property type="protein sequence ID" value="VEL37382.1"/>
    <property type="molecule type" value="Genomic_DNA"/>
</dbReference>
<proteinExistence type="predicted"/>
<organism evidence="2 3">
    <name type="scientific">Protopolystoma xenopodis</name>
    <dbReference type="NCBI Taxonomy" id="117903"/>
    <lineage>
        <taxon>Eukaryota</taxon>
        <taxon>Metazoa</taxon>
        <taxon>Spiralia</taxon>
        <taxon>Lophotrochozoa</taxon>
        <taxon>Platyhelminthes</taxon>
        <taxon>Monogenea</taxon>
        <taxon>Polyopisthocotylea</taxon>
        <taxon>Polystomatidea</taxon>
        <taxon>Polystomatidae</taxon>
        <taxon>Protopolystoma</taxon>
    </lineage>
</organism>
<feature type="region of interest" description="Disordered" evidence="1">
    <location>
        <begin position="63"/>
        <end position="85"/>
    </location>
</feature>
<comment type="caution">
    <text evidence="2">The sequence shown here is derived from an EMBL/GenBank/DDBJ whole genome shotgun (WGS) entry which is preliminary data.</text>
</comment>
<reference evidence="2" key="1">
    <citation type="submission" date="2018-11" db="EMBL/GenBank/DDBJ databases">
        <authorList>
            <consortium name="Pathogen Informatics"/>
        </authorList>
    </citation>
    <scope>NUCLEOTIDE SEQUENCE</scope>
</reference>
<name>A0A3S5AHN5_9PLAT</name>
<accession>A0A3S5AHN5</accession>
<gene>
    <name evidence="2" type="ORF">PXEA_LOCUS30822</name>
</gene>
<dbReference type="AlphaFoldDB" id="A0A3S5AHN5"/>
<sequence>MIKDYIRWRDGLTEADRLDRQIARILGHSVPPPAPPVNRADTLGNNTTNSPINIVASASAAHCSGNNNNNNKHKSSGHNNFNPSAIRPGKAQIPVEIGHFSETSSNTVILNDNSTVNVSAPGYPTLEL</sequence>
<protein>
    <submittedName>
        <fullName evidence="2">Uncharacterized protein</fullName>
    </submittedName>
</protein>
<evidence type="ECO:0000313" key="2">
    <source>
        <dbReference type="EMBL" id="VEL37382.1"/>
    </source>
</evidence>
<dbReference type="Proteomes" id="UP000784294">
    <property type="component" value="Unassembled WGS sequence"/>
</dbReference>
<evidence type="ECO:0000313" key="3">
    <source>
        <dbReference type="Proteomes" id="UP000784294"/>
    </source>
</evidence>
<evidence type="ECO:0000256" key="1">
    <source>
        <dbReference type="SAM" id="MobiDB-lite"/>
    </source>
</evidence>
<keyword evidence="3" id="KW-1185">Reference proteome</keyword>